<name>A0A9P7GQ15_9AGAR</name>
<accession>A0A9P7GQ15</accession>
<comment type="caution">
    <text evidence="2">The sequence shown here is derived from an EMBL/GenBank/DDBJ whole genome shotgun (WGS) entry which is preliminary data.</text>
</comment>
<dbReference type="AlphaFoldDB" id="A0A9P7GQ15"/>
<feature type="region of interest" description="Disordered" evidence="1">
    <location>
        <begin position="369"/>
        <end position="405"/>
    </location>
</feature>
<evidence type="ECO:0000313" key="3">
    <source>
        <dbReference type="Proteomes" id="UP000717328"/>
    </source>
</evidence>
<evidence type="ECO:0000313" key="2">
    <source>
        <dbReference type="EMBL" id="KAG5653884.1"/>
    </source>
</evidence>
<reference evidence="2" key="1">
    <citation type="submission" date="2021-02" db="EMBL/GenBank/DDBJ databases">
        <authorList>
            <person name="Nieuwenhuis M."/>
            <person name="Van De Peppel L.J.J."/>
        </authorList>
    </citation>
    <scope>NUCLEOTIDE SEQUENCE</scope>
    <source>
        <strain evidence="2">D49</strain>
    </source>
</reference>
<feature type="compositionally biased region" description="Acidic residues" evidence="1">
    <location>
        <begin position="372"/>
        <end position="394"/>
    </location>
</feature>
<dbReference type="OrthoDB" id="3266602at2759"/>
<gene>
    <name evidence="2" type="ORF">H0H81_009706</name>
</gene>
<protein>
    <submittedName>
        <fullName evidence="2">Uncharacterized protein</fullName>
    </submittedName>
</protein>
<feature type="region of interest" description="Disordered" evidence="1">
    <location>
        <begin position="201"/>
        <end position="334"/>
    </location>
</feature>
<feature type="compositionally biased region" description="Pro residues" evidence="1">
    <location>
        <begin position="151"/>
        <end position="163"/>
    </location>
</feature>
<feature type="compositionally biased region" description="Acidic residues" evidence="1">
    <location>
        <begin position="546"/>
        <end position="555"/>
    </location>
</feature>
<feature type="compositionally biased region" description="Basic residues" evidence="1">
    <location>
        <begin position="206"/>
        <end position="215"/>
    </location>
</feature>
<keyword evidence="3" id="KW-1185">Reference proteome</keyword>
<dbReference type="EMBL" id="JABCKI010000029">
    <property type="protein sequence ID" value="KAG5653884.1"/>
    <property type="molecule type" value="Genomic_DNA"/>
</dbReference>
<feature type="compositionally biased region" description="Acidic residues" evidence="1">
    <location>
        <begin position="219"/>
        <end position="238"/>
    </location>
</feature>
<reference evidence="2" key="2">
    <citation type="submission" date="2021-10" db="EMBL/GenBank/DDBJ databases">
        <title>Phylogenomics reveals ancestral predisposition of the termite-cultivated fungus Termitomyces towards a domesticated lifestyle.</title>
        <authorList>
            <person name="Auxier B."/>
            <person name="Grum-Grzhimaylo A."/>
            <person name="Cardenas M.E."/>
            <person name="Lodge J.D."/>
            <person name="Laessoe T."/>
            <person name="Pedersen O."/>
            <person name="Smith M.E."/>
            <person name="Kuyper T.W."/>
            <person name="Franco-Molano E.A."/>
            <person name="Baroni T.J."/>
            <person name="Aanen D.K."/>
        </authorList>
    </citation>
    <scope>NUCLEOTIDE SEQUENCE</scope>
    <source>
        <strain evidence="2">D49</strain>
    </source>
</reference>
<proteinExistence type="predicted"/>
<feature type="region of interest" description="Disordered" evidence="1">
    <location>
        <begin position="91"/>
        <end position="170"/>
    </location>
</feature>
<feature type="compositionally biased region" description="Basic and acidic residues" evidence="1">
    <location>
        <begin position="248"/>
        <end position="266"/>
    </location>
</feature>
<feature type="region of interest" description="Disordered" evidence="1">
    <location>
        <begin position="541"/>
        <end position="565"/>
    </location>
</feature>
<feature type="compositionally biased region" description="Pro residues" evidence="1">
    <location>
        <begin position="321"/>
        <end position="331"/>
    </location>
</feature>
<organism evidence="2 3">
    <name type="scientific">Sphagnurus paluster</name>
    <dbReference type="NCBI Taxonomy" id="117069"/>
    <lineage>
        <taxon>Eukaryota</taxon>
        <taxon>Fungi</taxon>
        <taxon>Dikarya</taxon>
        <taxon>Basidiomycota</taxon>
        <taxon>Agaricomycotina</taxon>
        <taxon>Agaricomycetes</taxon>
        <taxon>Agaricomycetidae</taxon>
        <taxon>Agaricales</taxon>
        <taxon>Tricholomatineae</taxon>
        <taxon>Lyophyllaceae</taxon>
        <taxon>Sphagnurus</taxon>
    </lineage>
</organism>
<sequence>MGSEEDRDLWQTARILVVTFYRQTRRVLTTIDAFVKNMAAQTSFPRWKVQKHVRDAARCRPHLHTNYIGSMSIGDEDLEDDLDNLELLYPEPAKDASSNTEPQKINSIKPAPSKPKPPRSRKKKSDSVAPKEIFTSVPRENPAPKRKRSPPRNPECKPTPKPFPRICTSPGCGNALQVESMTARCFRCVMADWKARTCGVKEKSASKVKRRRKKVTWADLEEEHEEDGDKEIDEEEERNLDSQDNENGIDREDHPIEPEERSEEMPLLKIKIRIPRRTSVSQSEKVVGSSPPPLSQATSPIILAEASTPKPSRTEASEVAPHPPAVDPPLEPLDTDIDTVGAPKAAPDTADSSPTVFFKSHLNGAVPGWDSDLTDISDLSDDAESEVGDVESSSDSEPPISRHSGLTIRIPARPPKYASSTSVCNTRKCGRPLPEGYRWKACVLCRLNHREYQRKRQHIKGRHTRLDLEAAQFCETELAPPHINAQKTGRCAFLVPGARLCSIKNCTHVIPPRGEYRWKMCDPCRIRTRENRHGIRSVSPVTEGVETGDDVDEPGEPAPGAESEDVPLVGIANERCDLGRRCTSLDCGMLLNPDTKGMFCIQCSARRADKTRLPLKQVGTSKPLRDPSKEATPAPYAEYKCWTALISEFHAGFKRRSWAGSTQGDLDLPIQRRILRRGTGPKHNRKEGRGTSPCPAITGRAFPCWEIAIRVGALSPAFLWLTDYTAILISLSVALGIS</sequence>
<evidence type="ECO:0000256" key="1">
    <source>
        <dbReference type="SAM" id="MobiDB-lite"/>
    </source>
</evidence>
<dbReference type="Proteomes" id="UP000717328">
    <property type="component" value="Unassembled WGS sequence"/>
</dbReference>